<comment type="caution">
    <text evidence="2">The sequence shown here is derived from an EMBL/GenBank/DDBJ whole genome shotgun (WGS) entry which is preliminary data.</text>
</comment>
<proteinExistence type="predicted"/>
<dbReference type="STRING" id="1797711.A2870_02445"/>
<dbReference type="Gene3D" id="3.40.50.720">
    <property type="entry name" value="NAD(P)-binding Rossmann-like Domain"/>
    <property type="match status" value="1"/>
</dbReference>
<dbReference type="SUPFAM" id="SSF51735">
    <property type="entry name" value="NAD(P)-binding Rossmann-fold domains"/>
    <property type="match status" value="1"/>
</dbReference>
<feature type="non-terminal residue" evidence="2">
    <location>
        <position position="310"/>
    </location>
</feature>
<reference evidence="2 3" key="1">
    <citation type="journal article" date="2016" name="Nat. Commun.">
        <title>Thousands of microbial genomes shed light on interconnected biogeochemical processes in an aquifer system.</title>
        <authorList>
            <person name="Anantharaman K."/>
            <person name="Brown C.T."/>
            <person name="Hug L.A."/>
            <person name="Sharon I."/>
            <person name="Castelle C.J."/>
            <person name="Probst A.J."/>
            <person name="Thomas B.C."/>
            <person name="Singh A."/>
            <person name="Wilkins M.J."/>
            <person name="Karaoz U."/>
            <person name="Brodie E.L."/>
            <person name="Williams K.H."/>
            <person name="Hubbard S.S."/>
            <person name="Banfield J.F."/>
        </authorList>
    </citation>
    <scope>NUCLEOTIDE SEQUENCE [LARGE SCALE GENOMIC DNA]</scope>
</reference>
<dbReference type="Gene3D" id="3.90.25.10">
    <property type="entry name" value="UDP-galactose 4-epimerase, domain 1"/>
    <property type="match status" value="1"/>
</dbReference>
<dbReference type="InterPro" id="IPR036291">
    <property type="entry name" value="NAD(P)-bd_dom_sf"/>
</dbReference>
<accession>A0A1F5G4I9</accession>
<dbReference type="Proteomes" id="UP000179102">
    <property type="component" value="Unassembled WGS sequence"/>
</dbReference>
<evidence type="ECO:0000313" key="2">
    <source>
        <dbReference type="EMBL" id="OGD86768.1"/>
    </source>
</evidence>
<sequence length="310" mass="34265">MKKALVTGIAGFAGSHLSEALIANNISVYGFYHPNHPTENLDHIKNQVTLIPADILDAKSLKKEAKGESWDYVFHLAAFSSPSQSFKNPQETLENNIVGQINLLEGLFVAKSKARILIIGSADEYGRVSPKDLPIDENTPLSPTSPYAASKVAQDLLGLQYFVNHKLNTVRVRPFNHIGPRQSRLFAVSSFAHQIAVCEKRGGGTIKVGNLDTSRDFTDVRDMVRAYILALDKGTFGDVYNLGTGKAIKISDILKMMVSLGRVKIKIEVDRSRIHSHEIKTIYCDSSKFRSKTGWVPKIPLETTLSDTIE</sequence>
<organism evidence="2 3">
    <name type="scientific">Candidatus Curtissbacteria bacterium RIFCSPHIGHO2_01_FULL_41_11</name>
    <dbReference type="NCBI Taxonomy" id="1797711"/>
    <lineage>
        <taxon>Bacteria</taxon>
        <taxon>Candidatus Curtissiibacteriota</taxon>
    </lineage>
</organism>
<dbReference type="AlphaFoldDB" id="A0A1F5G4I9"/>
<dbReference type="InterPro" id="IPR016040">
    <property type="entry name" value="NAD(P)-bd_dom"/>
</dbReference>
<gene>
    <name evidence="2" type="ORF">A2870_02445</name>
</gene>
<dbReference type="PANTHER" id="PTHR43000">
    <property type="entry name" value="DTDP-D-GLUCOSE 4,6-DEHYDRATASE-RELATED"/>
    <property type="match status" value="1"/>
</dbReference>
<feature type="domain" description="NAD(P)-binding" evidence="1">
    <location>
        <begin position="5"/>
        <end position="307"/>
    </location>
</feature>
<name>A0A1F5G4I9_9BACT</name>
<dbReference type="Pfam" id="PF16363">
    <property type="entry name" value="GDP_Man_Dehyd"/>
    <property type="match status" value="1"/>
</dbReference>
<evidence type="ECO:0000259" key="1">
    <source>
        <dbReference type="Pfam" id="PF16363"/>
    </source>
</evidence>
<dbReference type="PRINTS" id="PR01713">
    <property type="entry name" value="NUCEPIMERASE"/>
</dbReference>
<dbReference type="EMBL" id="MFAZ01000032">
    <property type="protein sequence ID" value="OGD86768.1"/>
    <property type="molecule type" value="Genomic_DNA"/>
</dbReference>
<protein>
    <recommendedName>
        <fullName evidence="1">NAD(P)-binding domain-containing protein</fullName>
    </recommendedName>
</protein>
<evidence type="ECO:0000313" key="3">
    <source>
        <dbReference type="Proteomes" id="UP000179102"/>
    </source>
</evidence>